<dbReference type="Pfam" id="PF00658">
    <property type="entry name" value="MLLE"/>
    <property type="match status" value="1"/>
</dbReference>
<dbReference type="FunFam" id="3.30.70.330:FF:000782">
    <property type="entry name" value="Polyadenylate-binding protein"/>
    <property type="match status" value="1"/>
</dbReference>
<keyword evidence="4 10" id="KW-0963">Cytoplasm</keyword>
<sequence>MMAVSQTVHVSPASLYVGDLHPDVTDGQLFDAFSEFKSLASVRICRDSSTGRSLSYGYVNFISPPDAINAMEVMNHTVLNGKVIRVMWSHRDADARKSGIGNVFVKNLSDSINSLGLQELFKKFGNVLSCKVATSDDGKSKGYGFVQFETEDSANAAIESLNGFTIGDKQIYVGKFVKKSERVLANPDVKYTNLYVKNLDPEVGEEFLLEKFSEFGKISSLVISKDENGMSRGFGFINFDNSDDAKRALEALNGSQLGSKIIYIARAQKKSEREQILRRHFEEKRKEQMLKCKGSNVYVKNIDDDVTDEELRELFSQCGTITSSKLMRDDKGINKGFGFVCFSNPEEANRAVNTLHGCMFHRKPLYVAIAQRKEDRQAQLKLQFAQRLAGIAGPSTPLFPGGYPPYYYTAQGVLPQVPSRPGLMFQPLGLRPGWRANTFPSPARPVGFQPSPIPVIPNAPRQPRQNRGKMNGQVLSQNGAQPLSYMPNPQDSNPVVTAKSSGNQPWTGQVKYVPNGRPRETNKASGPSSAAFSSVGDVSQGSQILSSMLAASPPDQQKQILGEHLYPLVQKHKPELAAKITGMLLEMDNTELLLLLESPESLAAKVEEAVQVLKISKTKMSNQDTLSSYLSAEVAVN</sequence>
<comment type="function">
    <text evidence="8">Binds the poly(A) tail of mRNA. Appears to be an important mediator of the multiple roles of the poly(A) tail in mRNA biogenesis, stability and translation.</text>
</comment>
<keyword evidence="14" id="KW-1185">Reference proteome</keyword>
<dbReference type="RefSeq" id="XP_022144572.1">
    <property type="nucleotide sequence ID" value="XM_022288880.1"/>
</dbReference>
<dbReference type="GO" id="GO:0003723">
    <property type="term" value="F:RNA binding"/>
    <property type="evidence" value="ECO:0007669"/>
    <property type="project" value="UniProtKB-UniRule"/>
</dbReference>
<dbReference type="InterPro" id="IPR036053">
    <property type="entry name" value="PABP-dom"/>
</dbReference>
<feature type="domain" description="RRM" evidence="12">
    <location>
        <begin position="192"/>
        <end position="269"/>
    </location>
</feature>
<evidence type="ECO:0000256" key="5">
    <source>
        <dbReference type="ARBA" id="ARBA00022737"/>
    </source>
</evidence>
<feature type="domain" description="RRM" evidence="12">
    <location>
        <begin position="13"/>
        <end position="91"/>
    </location>
</feature>
<dbReference type="InterPro" id="IPR000504">
    <property type="entry name" value="RRM_dom"/>
</dbReference>
<dbReference type="PROSITE" id="PS51309">
    <property type="entry name" value="PABC"/>
    <property type="match status" value="1"/>
</dbReference>
<dbReference type="Pfam" id="PF00076">
    <property type="entry name" value="RRM_1"/>
    <property type="match status" value="4"/>
</dbReference>
<dbReference type="FunFam" id="1.10.1900.10:FF:000004">
    <property type="entry name" value="Polyadenylate-binding protein"/>
    <property type="match status" value="1"/>
</dbReference>
<evidence type="ECO:0000313" key="14">
    <source>
        <dbReference type="Proteomes" id="UP000504603"/>
    </source>
</evidence>
<dbReference type="Gene3D" id="3.30.70.330">
    <property type="match status" value="4"/>
</dbReference>
<dbReference type="CDD" id="cd12381">
    <property type="entry name" value="RRM4_I_PABPs"/>
    <property type="match status" value="1"/>
</dbReference>
<keyword evidence="7" id="KW-0539">Nucleus</keyword>
<evidence type="ECO:0000256" key="11">
    <source>
        <dbReference type="SAM" id="MobiDB-lite"/>
    </source>
</evidence>
<reference evidence="15 16" key="1">
    <citation type="submission" date="2025-04" db="UniProtKB">
        <authorList>
            <consortium name="RefSeq"/>
        </authorList>
    </citation>
    <scope>IDENTIFICATION</scope>
    <source>
        <strain evidence="15 16">OHB3-1</strain>
    </source>
</reference>
<evidence type="ECO:0000256" key="8">
    <source>
        <dbReference type="ARBA" id="ARBA00054110"/>
    </source>
</evidence>
<dbReference type="SUPFAM" id="SSF63570">
    <property type="entry name" value="PABC (PABP) domain"/>
    <property type="match status" value="1"/>
</dbReference>
<keyword evidence="6 9" id="KW-0694">RNA-binding</keyword>
<dbReference type="KEGG" id="mcha:111014225"/>
<feature type="compositionally biased region" description="Polar residues" evidence="11">
    <location>
        <begin position="497"/>
        <end position="507"/>
    </location>
</feature>
<dbReference type="OrthoDB" id="19742at2759"/>
<dbReference type="SUPFAM" id="SSF54928">
    <property type="entry name" value="RNA-binding domain, RBD"/>
    <property type="match status" value="3"/>
</dbReference>
<dbReference type="InterPro" id="IPR003954">
    <property type="entry name" value="RRM_euk-type"/>
</dbReference>
<dbReference type="InterPro" id="IPR035979">
    <property type="entry name" value="RBD_domain_sf"/>
</dbReference>
<dbReference type="Proteomes" id="UP000504603">
    <property type="component" value="Unplaced"/>
</dbReference>
<dbReference type="PANTHER" id="PTHR24012">
    <property type="entry name" value="RNA BINDING PROTEIN"/>
    <property type="match status" value="1"/>
</dbReference>
<feature type="domain" description="PABC" evidence="13">
    <location>
        <begin position="541"/>
        <end position="618"/>
    </location>
</feature>
<evidence type="ECO:0000256" key="3">
    <source>
        <dbReference type="ARBA" id="ARBA00008557"/>
    </source>
</evidence>
<accession>A0A6J1CTT7</accession>
<feature type="domain" description="RRM" evidence="12">
    <location>
        <begin position="101"/>
        <end position="178"/>
    </location>
</feature>
<comment type="subcellular location">
    <subcellularLocation>
        <location evidence="2 10">Cytoplasm</location>
    </subcellularLocation>
    <subcellularLocation>
        <location evidence="1">Nucleus</location>
    </subcellularLocation>
</comment>
<protein>
    <recommendedName>
        <fullName evidence="10">Polyadenylate-binding protein</fullName>
        <shortName evidence="10">PABP</shortName>
    </recommendedName>
</protein>
<dbReference type="FunFam" id="3.30.70.330:FF:000499">
    <property type="entry name" value="Polyadenylate-binding protein"/>
    <property type="match status" value="1"/>
</dbReference>
<dbReference type="InterPro" id="IPR012677">
    <property type="entry name" value="Nucleotide-bd_a/b_plait_sf"/>
</dbReference>
<evidence type="ECO:0000313" key="16">
    <source>
        <dbReference type="RefSeq" id="XP_022144572.1"/>
    </source>
</evidence>
<dbReference type="GO" id="GO:0005634">
    <property type="term" value="C:nucleus"/>
    <property type="evidence" value="ECO:0007669"/>
    <property type="project" value="UniProtKB-SubCell"/>
</dbReference>
<dbReference type="InterPro" id="IPR002004">
    <property type="entry name" value="PABP_HYD_C"/>
</dbReference>
<evidence type="ECO:0000256" key="6">
    <source>
        <dbReference type="ARBA" id="ARBA00022884"/>
    </source>
</evidence>
<dbReference type="FunFam" id="3.30.70.330:FF:000003">
    <property type="entry name" value="Polyadenylate-binding protein"/>
    <property type="match status" value="1"/>
</dbReference>
<dbReference type="GO" id="GO:0005737">
    <property type="term" value="C:cytoplasm"/>
    <property type="evidence" value="ECO:0007669"/>
    <property type="project" value="UniProtKB-SubCell"/>
</dbReference>
<dbReference type="InterPro" id="IPR006515">
    <property type="entry name" value="PABP_1234"/>
</dbReference>
<dbReference type="InterPro" id="IPR045305">
    <property type="entry name" value="RRM2_I_PABPs"/>
</dbReference>
<organism evidence="14 15">
    <name type="scientific">Momordica charantia</name>
    <name type="common">Bitter gourd</name>
    <name type="synonym">Balsam pear</name>
    <dbReference type="NCBI Taxonomy" id="3673"/>
    <lineage>
        <taxon>Eukaryota</taxon>
        <taxon>Viridiplantae</taxon>
        <taxon>Streptophyta</taxon>
        <taxon>Embryophyta</taxon>
        <taxon>Tracheophyta</taxon>
        <taxon>Spermatophyta</taxon>
        <taxon>Magnoliopsida</taxon>
        <taxon>eudicotyledons</taxon>
        <taxon>Gunneridae</taxon>
        <taxon>Pentapetalae</taxon>
        <taxon>rosids</taxon>
        <taxon>fabids</taxon>
        <taxon>Cucurbitales</taxon>
        <taxon>Cucurbitaceae</taxon>
        <taxon>Momordiceae</taxon>
        <taxon>Momordica</taxon>
    </lineage>
</organism>
<dbReference type="SMART" id="SM00517">
    <property type="entry name" value="PolyA"/>
    <property type="match status" value="1"/>
</dbReference>
<feature type="domain" description="RRM" evidence="12">
    <location>
        <begin position="295"/>
        <end position="372"/>
    </location>
</feature>
<dbReference type="CDD" id="cd12379">
    <property type="entry name" value="RRM2_I_PABPs"/>
    <property type="match status" value="1"/>
</dbReference>
<dbReference type="SMART" id="SM00361">
    <property type="entry name" value="RRM_1"/>
    <property type="match status" value="4"/>
</dbReference>
<dbReference type="AlphaFoldDB" id="A0A6J1CTT7"/>
<evidence type="ECO:0000313" key="15">
    <source>
        <dbReference type="RefSeq" id="XP_022144571.1"/>
    </source>
</evidence>
<evidence type="ECO:0000256" key="4">
    <source>
        <dbReference type="ARBA" id="ARBA00022490"/>
    </source>
</evidence>
<dbReference type="GeneID" id="111014225"/>
<dbReference type="RefSeq" id="XP_022144571.1">
    <property type="nucleotide sequence ID" value="XM_022288879.1"/>
</dbReference>
<evidence type="ECO:0000256" key="7">
    <source>
        <dbReference type="ARBA" id="ARBA00023242"/>
    </source>
</evidence>
<dbReference type="Gene3D" id="1.10.1900.10">
    <property type="entry name" value="c-terminal domain of poly(a) binding protein"/>
    <property type="match status" value="1"/>
</dbReference>
<evidence type="ECO:0000259" key="12">
    <source>
        <dbReference type="PROSITE" id="PS50102"/>
    </source>
</evidence>
<evidence type="ECO:0000256" key="2">
    <source>
        <dbReference type="ARBA" id="ARBA00004496"/>
    </source>
</evidence>
<dbReference type="PROSITE" id="PS50102">
    <property type="entry name" value="RRM"/>
    <property type="match status" value="4"/>
</dbReference>
<evidence type="ECO:0000259" key="13">
    <source>
        <dbReference type="PROSITE" id="PS51309"/>
    </source>
</evidence>
<evidence type="ECO:0000256" key="9">
    <source>
        <dbReference type="PROSITE-ProRule" id="PRU00176"/>
    </source>
</evidence>
<proteinExistence type="inferred from homology"/>
<feature type="region of interest" description="Disordered" evidence="11">
    <location>
        <begin position="497"/>
        <end position="535"/>
    </location>
</feature>
<dbReference type="FunFam" id="3.30.70.330:FF:000500">
    <property type="entry name" value="Polyadenylate-binding protein"/>
    <property type="match status" value="1"/>
</dbReference>
<evidence type="ECO:0000256" key="1">
    <source>
        <dbReference type="ARBA" id="ARBA00004123"/>
    </source>
</evidence>
<dbReference type="SMART" id="SM00360">
    <property type="entry name" value="RRM"/>
    <property type="match status" value="4"/>
</dbReference>
<gene>
    <name evidence="15 16" type="primary">LOC111014225</name>
</gene>
<comment type="similarity">
    <text evidence="3 10">Belongs to the polyadenylate-binding protein type-1 family.</text>
</comment>
<keyword evidence="5" id="KW-0677">Repeat</keyword>
<feature type="compositionally biased region" description="Polar residues" evidence="11">
    <location>
        <begin position="523"/>
        <end position="535"/>
    </location>
</feature>
<evidence type="ECO:0000256" key="10">
    <source>
        <dbReference type="RuleBase" id="RU362004"/>
    </source>
</evidence>
<dbReference type="NCBIfam" id="TIGR01628">
    <property type="entry name" value="PABP-1234"/>
    <property type="match status" value="1"/>
</dbReference>
<name>A0A6J1CTT7_MOMCH</name>